<dbReference type="InterPro" id="IPR000577">
    <property type="entry name" value="Carb_kinase_FGGY"/>
</dbReference>
<dbReference type="EMBL" id="CP044232">
    <property type="protein sequence ID" value="QEW01676.1"/>
    <property type="molecule type" value="Genomic_DNA"/>
</dbReference>
<dbReference type="PANTHER" id="PTHR43095">
    <property type="entry name" value="SUGAR KINASE"/>
    <property type="match status" value="1"/>
</dbReference>
<dbReference type="Gene3D" id="3.30.420.40">
    <property type="match status" value="2"/>
</dbReference>
<evidence type="ECO:0000256" key="4">
    <source>
        <dbReference type="ARBA" id="ARBA00022777"/>
    </source>
</evidence>
<dbReference type="RefSeq" id="WP_150923344.1">
    <property type="nucleotide sequence ID" value="NZ_CP044232.1"/>
</dbReference>
<evidence type="ECO:0000256" key="2">
    <source>
        <dbReference type="ARBA" id="ARBA00022629"/>
    </source>
</evidence>
<keyword evidence="8" id="KW-1185">Reference proteome</keyword>
<evidence type="ECO:0000259" key="5">
    <source>
        <dbReference type="Pfam" id="PF00370"/>
    </source>
</evidence>
<dbReference type="Pfam" id="PF02782">
    <property type="entry name" value="FGGY_C"/>
    <property type="match status" value="1"/>
</dbReference>
<dbReference type="PIRSF" id="PIRSF000538">
    <property type="entry name" value="GlpK"/>
    <property type="match status" value="1"/>
</dbReference>
<keyword evidence="2" id="KW-0859">Xylose metabolism</keyword>
<sequence>MTLIAGLDIGTSSVKLAVLTSEGAVIARATASYDTVHGAGGIIEQRPEDWWDAACRALADTGMAHRIDALGVTGQMQDLIVIGADGRSLRPALLYSDTRAGAQHERLRASIPEWERRTGNHQDLTNVAAKLAWLVEHEPRVLPEAAQLFFGAAGYLAWRAGGRATCDVTTASTTGLLDIDARTWLGDAIEASGAPADRFPALVGAEPGDALAGTVSPAAAAQLGVRAGIPVAVATGDAGSATDGLVGSTPGDAYLYLGTTGWLAGVTAGAPAEPSPIHSLVLPGWHHRLRIGAVQSAGSAAAWARRTFFPDSDFAAVEAAVADRVGDLSARPLCLPGLAGERTPVRDGHFRGAFVGVTEATDAADHYLAVLTGVAMGLRHAAEAMQIHQTRIPAVGGAVASPAWRQILADVFDATIVTGDAEDPGCVSAARAAAEATGLGGRIRPLLAPGAVVEETHPGPARSGYGRLLAAHRELYPALAGTFHALAGMSPQALPDE</sequence>
<feature type="domain" description="Carbohydrate kinase FGGY C-terminal" evidence="6">
    <location>
        <begin position="267"/>
        <end position="434"/>
    </location>
</feature>
<feature type="domain" description="Carbohydrate kinase FGGY N-terminal" evidence="5">
    <location>
        <begin position="4"/>
        <end position="241"/>
    </location>
</feature>
<evidence type="ECO:0008006" key="9">
    <source>
        <dbReference type="Google" id="ProtNLM"/>
    </source>
</evidence>
<name>A0A5J6KZR9_9MICO</name>
<evidence type="ECO:0000259" key="6">
    <source>
        <dbReference type="Pfam" id="PF02782"/>
    </source>
</evidence>
<evidence type="ECO:0000256" key="3">
    <source>
        <dbReference type="ARBA" id="ARBA00022679"/>
    </source>
</evidence>
<protein>
    <recommendedName>
        <fullName evidence="9">Sugar kinase</fullName>
    </recommendedName>
</protein>
<dbReference type="GO" id="GO:0042732">
    <property type="term" value="P:D-xylose metabolic process"/>
    <property type="evidence" value="ECO:0007669"/>
    <property type="project" value="UniProtKB-KW"/>
</dbReference>
<dbReference type="AlphaFoldDB" id="A0A5J6KZR9"/>
<keyword evidence="3" id="KW-0808">Transferase</keyword>
<dbReference type="InterPro" id="IPR050406">
    <property type="entry name" value="FGGY_Carb_Kinase"/>
</dbReference>
<keyword evidence="2" id="KW-0119">Carbohydrate metabolism</keyword>
<dbReference type="Proteomes" id="UP000325516">
    <property type="component" value="Chromosome"/>
</dbReference>
<dbReference type="InterPro" id="IPR043129">
    <property type="entry name" value="ATPase_NBD"/>
</dbReference>
<dbReference type="PANTHER" id="PTHR43095:SF5">
    <property type="entry name" value="XYLULOSE KINASE"/>
    <property type="match status" value="1"/>
</dbReference>
<dbReference type="KEGG" id="mlz:F6J85_00245"/>
<keyword evidence="4" id="KW-0418">Kinase</keyword>
<evidence type="ECO:0000313" key="7">
    <source>
        <dbReference type="EMBL" id="QEW01676.1"/>
    </source>
</evidence>
<dbReference type="InterPro" id="IPR018485">
    <property type="entry name" value="FGGY_C"/>
</dbReference>
<dbReference type="GO" id="GO:0016301">
    <property type="term" value="F:kinase activity"/>
    <property type="evidence" value="ECO:0007669"/>
    <property type="project" value="UniProtKB-KW"/>
</dbReference>
<dbReference type="SUPFAM" id="SSF53067">
    <property type="entry name" value="Actin-like ATPase domain"/>
    <property type="match status" value="2"/>
</dbReference>
<gene>
    <name evidence="7" type="ORF">F6J85_00245</name>
</gene>
<dbReference type="Pfam" id="PF00370">
    <property type="entry name" value="FGGY_N"/>
    <property type="match status" value="1"/>
</dbReference>
<organism evidence="7 8">
    <name type="scientific">Microbacterium lushaniae</name>
    <dbReference type="NCBI Taxonomy" id="2614639"/>
    <lineage>
        <taxon>Bacteria</taxon>
        <taxon>Bacillati</taxon>
        <taxon>Actinomycetota</taxon>
        <taxon>Actinomycetes</taxon>
        <taxon>Micrococcales</taxon>
        <taxon>Microbacteriaceae</taxon>
        <taxon>Microbacterium</taxon>
    </lineage>
</organism>
<dbReference type="CDD" id="cd07805">
    <property type="entry name" value="ASKHA_NBD_FGGY_CvXK-like"/>
    <property type="match status" value="1"/>
</dbReference>
<evidence type="ECO:0000256" key="1">
    <source>
        <dbReference type="ARBA" id="ARBA00009156"/>
    </source>
</evidence>
<reference evidence="8" key="1">
    <citation type="submission" date="2019-09" db="EMBL/GenBank/DDBJ databases">
        <title>Mumia zhuanghuii sp. nov. isolated from the intestinal contents of plateau pika (Ochotona curzoniae) in the Qinghai-Tibet plateau of China.</title>
        <authorList>
            <person name="Tian Z."/>
        </authorList>
    </citation>
    <scope>NUCLEOTIDE SEQUENCE [LARGE SCALE GENOMIC DNA]</scope>
    <source>
        <strain evidence="8">L-031</strain>
    </source>
</reference>
<proteinExistence type="inferred from homology"/>
<comment type="similarity">
    <text evidence="1">Belongs to the FGGY kinase family.</text>
</comment>
<evidence type="ECO:0000313" key="8">
    <source>
        <dbReference type="Proteomes" id="UP000325516"/>
    </source>
</evidence>
<accession>A0A5J6KZR9</accession>
<dbReference type="InterPro" id="IPR018484">
    <property type="entry name" value="FGGY_N"/>
</dbReference>